<evidence type="ECO:0000313" key="4">
    <source>
        <dbReference type="Proteomes" id="UP000652013"/>
    </source>
</evidence>
<dbReference type="InterPro" id="IPR002539">
    <property type="entry name" value="MaoC-like_dom"/>
</dbReference>
<evidence type="ECO:0000313" key="3">
    <source>
        <dbReference type="EMBL" id="GIJ01864.1"/>
    </source>
</evidence>
<gene>
    <name evidence="3" type="ORF">Sya03_12160</name>
</gene>
<dbReference type="SUPFAM" id="SSF54637">
    <property type="entry name" value="Thioesterase/thiol ester dehydrase-isomerase"/>
    <property type="match status" value="2"/>
</dbReference>
<dbReference type="InterPro" id="IPR029069">
    <property type="entry name" value="HotDog_dom_sf"/>
</dbReference>
<dbReference type="Gene3D" id="3.10.129.10">
    <property type="entry name" value="Hotdog Thioesterase"/>
    <property type="match status" value="1"/>
</dbReference>
<feature type="domain" description="MaoC-like" evidence="2">
    <location>
        <begin position="145"/>
        <end position="232"/>
    </location>
</feature>
<evidence type="ECO:0000259" key="2">
    <source>
        <dbReference type="Pfam" id="PF01575"/>
    </source>
</evidence>
<reference evidence="3" key="1">
    <citation type="submission" date="2021-01" db="EMBL/GenBank/DDBJ databases">
        <title>Whole genome shotgun sequence of Spirilliplanes yamanashiensis NBRC 15828.</title>
        <authorList>
            <person name="Komaki H."/>
            <person name="Tamura T."/>
        </authorList>
    </citation>
    <scope>NUCLEOTIDE SEQUENCE</scope>
    <source>
        <strain evidence="3">NBRC 15828</strain>
    </source>
</reference>
<accession>A0A8J3Y5I1</accession>
<dbReference type="RefSeq" id="WP_203937179.1">
    <property type="nucleotide sequence ID" value="NZ_BAAAGJ010000005.1"/>
</dbReference>
<dbReference type="Pfam" id="PF01575">
    <property type="entry name" value="MaoC_dehydratas"/>
    <property type="match status" value="1"/>
</dbReference>
<proteinExistence type="inferred from homology"/>
<name>A0A8J3Y5I1_9ACTN</name>
<dbReference type="Proteomes" id="UP000652013">
    <property type="component" value="Unassembled WGS sequence"/>
</dbReference>
<dbReference type="PANTHER" id="PTHR43841:SF3">
    <property type="entry name" value="(3R)-HYDROXYACYL-ACP DEHYDRATASE SUBUNIT HADB"/>
    <property type="match status" value="1"/>
</dbReference>
<dbReference type="CDD" id="cd03441">
    <property type="entry name" value="R_hydratase_like"/>
    <property type="match status" value="1"/>
</dbReference>
<sequence length="266" mass="26864">MTTAIVPGAVVVPDVSVYRAAARAPLSLPGSAQASPLHPFVLSTAAFDAVVAGDGTPVHLSQEVHVTRLVRTGEQVRIALDVVAARREPRGVRLALRTELTGEAGDPIARLETAVLLVGATGPEPFGDVPAAATAAADRAAAPVTVTRTLTRDTVRAYADASGDHNPIHLDDAAGAAAGFPGVIAHGMSVLALVCEEVTDAFAGGDAARIAGIGCRFTSPVLPGEPLAVVLQPGAEAGTVTFTCRTPTGIALKGGWVRVRPGGDDG</sequence>
<evidence type="ECO:0000256" key="1">
    <source>
        <dbReference type="ARBA" id="ARBA00005254"/>
    </source>
</evidence>
<dbReference type="EMBL" id="BOOY01000006">
    <property type="protein sequence ID" value="GIJ01864.1"/>
    <property type="molecule type" value="Genomic_DNA"/>
</dbReference>
<dbReference type="AlphaFoldDB" id="A0A8J3Y5I1"/>
<comment type="similarity">
    <text evidence="1">Belongs to the enoyl-CoA hydratase/isomerase family.</text>
</comment>
<dbReference type="PANTHER" id="PTHR43841">
    <property type="entry name" value="3-HYDROXYACYL-THIOESTER DEHYDRATASE HTDX-RELATED"/>
    <property type="match status" value="1"/>
</dbReference>
<comment type="caution">
    <text evidence="3">The sequence shown here is derived from an EMBL/GenBank/DDBJ whole genome shotgun (WGS) entry which is preliminary data.</text>
</comment>
<protein>
    <recommendedName>
        <fullName evidence="2">MaoC-like domain-containing protein</fullName>
    </recommendedName>
</protein>
<keyword evidence="4" id="KW-1185">Reference proteome</keyword>
<organism evidence="3 4">
    <name type="scientific">Spirilliplanes yamanashiensis</name>
    <dbReference type="NCBI Taxonomy" id="42233"/>
    <lineage>
        <taxon>Bacteria</taxon>
        <taxon>Bacillati</taxon>
        <taxon>Actinomycetota</taxon>
        <taxon>Actinomycetes</taxon>
        <taxon>Micromonosporales</taxon>
        <taxon>Micromonosporaceae</taxon>
        <taxon>Spirilliplanes</taxon>
    </lineage>
</organism>